<evidence type="ECO:0000256" key="9">
    <source>
        <dbReference type="SAM" id="SignalP"/>
    </source>
</evidence>
<dbReference type="Gene3D" id="1.10.510.10">
    <property type="entry name" value="Transferase(Phosphotransferase) domain 1"/>
    <property type="match status" value="1"/>
</dbReference>
<keyword evidence="8" id="KW-1133">Transmembrane helix</keyword>
<feature type="domain" description="Protein kinase" evidence="10">
    <location>
        <begin position="1004"/>
        <end position="1290"/>
    </location>
</feature>
<feature type="region of interest" description="Disordered" evidence="7">
    <location>
        <begin position="550"/>
        <end position="579"/>
    </location>
</feature>
<dbReference type="GO" id="GO:0005524">
    <property type="term" value="F:ATP binding"/>
    <property type="evidence" value="ECO:0007669"/>
    <property type="project" value="UniProtKB-UniRule"/>
</dbReference>
<dbReference type="PROSITE" id="PS00108">
    <property type="entry name" value="PROTEIN_KINASE_ST"/>
    <property type="match status" value="1"/>
</dbReference>
<dbReference type="GO" id="GO:0004674">
    <property type="term" value="F:protein serine/threonine kinase activity"/>
    <property type="evidence" value="ECO:0007669"/>
    <property type="project" value="UniProtKB-KW"/>
</dbReference>
<organism evidence="11 12">
    <name type="scientific">Triparma laevis f. longispina</name>
    <dbReference type="NCBI Taxonomy" id="1714387"/>
    <lineage>
        <taxon>Eukaryota</taxon>
        <taxon>Sar</taxon>
        <taxon>Stramenopiles</taxon>
        <taxon>Ochrophyta</taxon>
        <taxon>Bolidophyceae</taxon>
        <taxon>Parmales</taxon>
        <taxon>Triparmaceae</taxon>
        <taxon>Triparma</taxon>
    </lineage>
</organism>
<feature type="region of interest" description="Disordered" evidence="7">
    <location>
        <begin position="1301"/>
        <end position="1369"/>
    </location>
</feature>
<evidence type="ECO:0000313" key="12">
    <source>
        <dbReference type="Proteomes" id="UP001165122"/>
    </source>
</evidence>
<dbReference type="SUPFAM" id="SSF49899">
    <property type="entry name" value="Concanavalin A-like lectins/glucanases"/>
    <property type="match status" value="1"/>
</dbReference>
<dbReference type="InterPro" id="IPR000719">
    <property type="entry name" value="Prot_kinase_dom"/>
</dbReference>
<dbReference type="InterPro" id="IPR008271">
    <property type="entry name" value="Ser/Thr_kinase_AS"/>
</dbReference>
<dbReference type="Pfam" id="PF13385">
    <property type="entry name" value="Laminin_G_3"/>
    <property type="match status" value="1"/>
</dbReference>
<dbReference type="SMART" id="SM00220">
    <property type="entry name" value="S_TKc"/>
    <property type="match status" value="1"/>
</dbReference>
<protein>
    <recommendedName>
        <fullName evidence="10">Protein kinase domain-containing protein</fullName>
    </recommendedName>
</protein>
<evidence type="ECO:0000256" key="3">
    <source>
        <dbReference type="ARBA" id="ARBA00022741"/>
    </source>
</evidence>
<keyword evidence="1" id="KW-0723">Serine/threonine-protein kinase</keyword>
<dbReference type="SUPFAM" id="SSF56112">
    <property type="entry name" value="Protein kinase-like (PK-like)"/>
    <property type="match status" value="1"/>
</dbReference>
<keyword evidence="5 6" id="KW-0067">ATP-binding</keyword>
<dbReference type="PANTHER" id="PTHR44329">
    <property type="entry name" value="SERINE/THREONINE-PROTEIN KINASE TNNI3K-RELATED"/>
    <property type="match status" value="1"/>
</dbReference>
<evidence type="ECO:0000256" key="6">
    <source>
        <dbReference type="PROSITE-ProRule" id="PRU10141"/>
    </source>
</evidence>
<evidence type="ECO:0000259" key="10">
    <source>
        <dbReference type="PROSITE" id="PS50011"/>
    </source>
</evidence>
<gene>
    <name evidence="11" type="ORF">TrLO_g3934</name>
</gene>
<feature type="chain" id="PRO_5040907164" description="Protein kinase domain-containing protein" evidence="9">
    <location>
        <begin position="23"/>
        <end position="1393"/>
    </location>
</feature>
<dbReference type="EMBL" id="BRXW01000687">
    <property type="protein sequence ID" value="GMH73969.1"/>
    <property type="molecule type" value="Genomic_DNA"/>
</dbReference>
<feature type="signal peptide" evidence="9">
    <location>
        <begin position="1"/>
        <end position="22"/>
    </location>
</feature>
<keyword evidence="8" id="KW-0472">Membrane</keyword>
<proteinExistence type="predicted"/>
<evidence type="ECO:0000256" key="7">
    <source>
        <dbReference type="SAM" id="MobiDB-lite"/>
    </source>
</evidence>
<reference evidence="12" key="1">
    <citation type="journal article" date="2023" name="Commun. Biol.">
        <title>Genome analysis of Parmales, the sister group of diatoms, reveals the evolutionary specialization of diatoms from phago-mixotrophs to photoautotrophs.</title>
        <authorList>
            <person name="Ban H."/>
            <person name="Sato S."/>
            <person name="Yoshikawa S."/>
            <person name="Yamada K."/>
            <person name="Nakamura Y."/>
            <person name="Ichinomiya M."/>
            <person name="Sato N."/>
            <person name="Blanc-Mathieu R."/>
            <person name="Endo H."/>
            <person name="Kuwata A."/>
            <person name="Ogata H."/>
        </authorList>
    </citation>
    <scope>NUCLEOTIDE SEQUENCE [LARGE SCALE GENOMIC DNA]</scope>
    <source>
        <strain evidence="12">NIES 3700</strain>
    </source>
</reference>
<feature type="transmembrane region" description="Helical" evidence="8">
    <location>
        <begin position="874"/>
        <end position="900"/>
    </location>
</feature>
<dbReference type="Gene3D" id="2.60.120.200">
    <property type="match status" value="1"/>
</dbReference>
<evidence type="ECO:0000256" key="5">
    <source>
        <dbReference type="ARBA" id="ARBA00022840"/>
    </source>
</evidence>
<dbReference type="InterPro" id="IPR001245">
    <property type="entry name" value="Ser-Thr/Tyr_kinase_cat_dom"/>
</dbReference>
<dbReference type="Proteomes" id="UP001165122">
    <property type="component" value="Unassembled WGS sequence"/>
</dbReference>
<dbReference type="PROSITE" id="PS00107">
    <property type="entry name" value="PROTEIN_KINASE_ATP"/>
    <property type="match status" value="1"/>
</dbReference>
<comment type="caution">
    <text evidence="11">The sequence shown here is derived from an EMBL/GenBank/DDBJ whole genome shotgun (WGS) entry which is preliminary data.</text>
</comment>
<evidence type="ECO:0000256" key="2">
    <source>
        <dbReference type="ARBA" id="ARBA00022679"/>
    </source>
</evidence>
<dbReference type="InterPro" id="IPR017441">
    <property type="entry name" value="Protein_kinase_ATP_BS"/>
</dbReference>
<keyword evidence="8" id="KW-0812">Transmembrane</keyword>
<keyword evidence="12" id="KW-1185">Reference proteome</keyword>
<feature type="binding site" evidence="6">
    <location>
        <position position="1031"/>
    </location>
    <ligand>
        <name>ATP</name>
        <dbReference type="ChEBI" id="CHEBI:30616"/>
    </ligand>
</feature>
<dbReference type="OrthoDB" id="195642at2759"/>
<evidence type="ECO:0000256" key="8">
    <source>
        <dbReference type="SAM" id="Phobius"/>
    </source>
</evidence>
<keyword evidence="9" id="KW-0732">Signal</keyword>
<dbReference type="InterPro" id="IPR013320">
    <property type="entry name" value="ConA-like_dom_sf"/>
</dbReference>
<keyword evidence="2" id="KW-0808">Transferase</keyword>
<evidence type="ECO:0000313" key="11">
    <source>
        <dbReference type="EMBL" id="GMH73969.1"/>
    </source>
</evidence>
<feature type="compositionally biased region" description="Basic and acidic residues" evidence="7">
    <location>
        <begin position="1358"/>
        <end position="1369"/>
    </location>
</feature>
<evidence type="ECO:0000256" key="4">
    <source>
        <dbReference type="ARBA" id="ARBA00022777"/>
    </source>
</evidence>
<dbReference type="Gene3D" id="3.30.200.20">
    <property type="entry name" value="Phosphorylase Kinase, domain 1"/>
    <property type="match status" value="1"/>
</dbReference>
<dbReference type="Pfam" id="PF07714">
    <property type="entry name" value="PK_Tyr_Ser-Thr"/>
    <property type="match status" value="1"/>
</dbReference>
<keyword evidence="3 6" id="KW-0547">Nucleotide-binding</keyword>
<sequence>MKAHVLPLVLVLLLNLFLITFSSRPDKSYLKFSRLTDSSATYIGSGTGLPRGNFTVNYWVRMDGWYGNHVSMILYGDTKLDICPFTFWADPFGQYMQIGGQSYASSSASTYATSVDYASAMSSWHQQTLTYDRGRDVVKFYVDGVYQGNGTNGNSKGTATGEELFPHKFGWLGKTDDGLGLEWFQLGNRGPEKTHSFNGAVDDFALYDLVLTAEEVGVKFGEVGGLDPSGEEGLVLYYDFDAVTSDAVIENTAPDTAGNYDLRLGMGDSDIVVFGAGGDESCTASVYTAPVLVCHVGKTCVEGITTGDGTGGNKHPNATASSFTKKCVKGGSAVLDVDTWGYDRDGDHPTVFVTALPVHGELVLEKGEALEDSLKENVVIGSGDLPYELDYLWNSLKYVHKPSDPYNISSVDDLKVKFFDGALWSEEHAVGIDIVKFNEVPMLKAENLTTLVVEEESEVIFPVGFLDYDTDSFTTFVTELPTHGKLVYVNGLGETVELEQFNQYNPHGDNMPLFQYASESTAFSTVYYSLDGKWGDTQILGPPNAGDLYGDSTLSYTTSSRNGGGPNSNPNNNPKQEDYWDADSNHARYGWSEYIEVEFPENLYLSSVEIGENRGCGSIVNLFAKEGGEGGKSLQIFKGGPDKECDADDGQVRNTGSIHMFAPNRVCDTKFAAKKIRMEFDTITVSDWNEFDYIKMEGYSELPLGVIPSTISELKYVPDPNFFGVDTFSLKATDCGFFKDGESEEVEYFVNVTGTHDSPVTSPLLISVNSSSVVLPLSDSISSPDGAELFIAFLNVPEYGQFVAVDQAEGERVLVAANVAILLEGNDFYFELKSSPAEDVLYLVQYRVTESRGLGMMGENELKLSIEGTGNGEIGAGAAIEIILGICGIALIIVVGFGWYSRKRVMEKDMALQTDRLIIEDLQHKLEILQKYSDNEVKMIEEQIMTFRKEMGMVAKEEEERGITPGMDTPTIAARGIEGEASEERSTNKVVDDMKRLLIDAKELQSQQVVGRGSFGQVYKGQYRGMTVAVKTMNTVDQESLERFRAEILLLKDLRHSNIVTLVGACWERDLMALVMEFCEKGMVSEVLVSEGEFFSWDDPMLKIIIDIARAMRYLHGVQYYDVKQKEAVKGIVHRDLKPDNCLMTETYSTKVADFGEARAQDVDHTMTQVGTPMFIAPEIVMGDHYNTKADVFSFALTIISIALKGQEKLLDYLHRHIVKGKKNLAHEKGGRIAPSMGRVSHSLVSKKWRPSGRNLLEIGMPESLVDLCKVCWAPDEQDRPTFAEIQEYLEIDVKRAVMEGSTRKGQDLTLTRGAGGGSKGGRRTSTSGSLALRMSLQTLEGEGGTEEGGGAGGEDDEKNKRIQELERQNRHLIDTIEKYAQVREADKVGGGR</sequence>
<dbReference type="FunFam" id="3.30.200.20:FF:000180">
    <property type="entry name" value="serine/threonine-protein kinase STY46-like"/>
    <property type="match status" value="1"/>
</dbReference>
<dbReference type="PROSITE" id="PS50011">
    <property type="entry name" value="PROTEIN_KINASE_DOM"/>
    <property type="match status" value="1"/>
</dbReference>
<dbReference type="InterPro" id="IPR011009">
    <property type="entry name" value="Kinase-like_dom_sf"/>
</dbReference>
<evidence type="ECO:0000256" key="1">
    <source>
        <dbReference type="ARBA" id="ARBA00022527"/>
    </source>
</evidence>
<name>A0A9W7EA69_9STRA</name>
<accession>A0A9W7EA69</accession>
<keyword evidence="4" id="KW-0418">Kinase</keyword>
<dbReference type="InterPro" id="IPR051681">
    <property type="entry name" value="Ser/Thr_Kinases-Pseudokinases"/>
</dbReference>